<evidence type="ECO:0000313" key="3">
    <source>
        <dbReference type="Proteomes" id="UP001629113"/>
    </source>
</evidence>
<evidence type="ECO:0000313" key="2">
    <source>
        <dbReference type="EMBL" id="KAL3421785.1"/>
    </source>
</evidence>
<feature type="region of interest" description="Disordered" evidence="1">
    <location>
        <begin position="322"/>
        <end position="354"/>
    </location>
</feature>
<feature type="compositionally biased region" description="Low complexity" evidence="1">
    <location>
        <begin position="188"/>
        <end position="198"/>
    </location>
</feature>
<feature type="region of interest" description="Disordered" evidence="1">
    <location>
        <begin position="460"/>
        <end position="492"/>
    </location>
</feature>
<gene>
    <name evidence="2" type="ORF">PVAG01_05941</name>
</gene>
<feature type="compositionally biased region" description="Low complexity" evidence="1">
    <location>
        <begin position="332"/>
        <end position="343"/>
    </location>
</feature>
<name>A0ABR4PEN6_9HELO</name>
<feature type="compositionally biased region" description="Polar residues" evidence="1">
    <location>
        <begin position="206"/>
        <end position="219"/>
    </location>
</feature>
<sequence>MPSQYHQQSDGLAILQIRLLRFSYSTAIHGTRSPWEHANTEVDYLLTLKELPVDTGNENSENQVFLVIMGGQVQLDYVNLVELARLSRIPLSSSHLTPGYMERQGQYIDRRIQVWIHNEQDLSQLLEVLQHLRLPISYVDNRAAILGGNASLASLTPSTNVNPTVGRISLPSRPPSTTLVSTTYVPSHSTITTTSSSSLNPPARPQSLSSEIHRPNSTSTLSAFGRSAVATSGFSSSPVPYAIPQLPSRFEAQRPASALAIMSRNQGLSPTYQRVNEISQNSASFHPNTSSAYPQYPRNNPLNPDISNIYLSQMQKNPLRHESPAILGSGASQNSQVQPQNSNRLSPAISSGHTPLSVVSDLFPKPELSNATAAPFLNAQPSSPQLPLHSLATSPTKKNHDNKLDKQNDWIPPRRELPFPKLKEKKNPPINRLPHTSPLPESTIKTPIPAVAAAVQPAILPPPKPVQRQPKRVAQRKAAPKSSPATVPPSIPIRSSSVILPCHRKEVASSVSRIEATQLDTSSKLQSKAAIPTKQTTQINQPYDPLRKVASSFSSSNIDLISEAVPLSKRLVVDSSSHNPPAAKRVRTIEQGTQTVKGVTAVSEQEPFQDSDLQVKHLNDIYSAFVKYKSRPAPAEIHDAPGYSEMSIDAREKLLQNWFHENLQDEEFLSLLEDMENSWLRIGLEN</sequence>
<protein>
    <submittedName>
        <fullName evidence="2">Uncharacterized protein</fullName>
    </submittedName>
</protein>
<keyword evidence="3" id="KW-1185">Reference proteome</keyword>
<proteinExistence type="predicted"/>
<feature type="region of interest" description="Disordered" evidence="1">
    <location>
        <begin position="188"/>
        <end position="219"/>
    </location>
</feature>
<reference evidence="2 3" key="1">
    <citation type="submission" date="2024-06" db="EMBL/GenBank/DDBJ databases">
        <title>Complete genome of Phlyctema vagabunda strain 19-DSS-EL-015.</title>
        <authorList>
            <person name="Fiorenzani C."/>
        </authorList>
    </citation>
    <scope>NUCLEOTIDE SEQUENCE [LARGE SCALE GENOMIC DNA]</scope>
    <source>
        <strain evidence="2 3">19-DSS-EL-015</strain>
    </source>
</reference>
<feature type="region of interest" description="Disordered" evidence="1">
    <location>
        <begin position="377"/>
        <end position="441"/>
    </location>
</feature>
<dbReference type="Proteomes" id="UP001629113">
    <property type="component" value="Unassembled WGS sequence"/>
</dbReference>
<feature type="compositionally biased region" description="Polar residues" evidence="1">
    <location>
        <begin position="344"/>
        <end position="354"/>
    </location>
</feature>
<feature type="compositionally biased region" description="Polar residues" evidence="1">
    <location>
        <begin position="379"/>
        <end position="396"/>
    </location>
</feature>
<dbReference type="EMBL" id="JBFCZG010000005">
    <property type="protein sequence ID" value="KAL3421785.1"/>
    <property type="molecule type" value="Genomic_DNA"/>
</dbReference>
<feature type="compositionally biased region" description="Basic residues" evidence="1">
    <location>
        <begin position="469"/>
        <end position="479"/>
    </location>
</feature>
<feature type="region of interest" description="Disordered" evidence="1">
    <location>
        <begin position="282"/>
        <end position="306"/>
    </location>
</feature>
<feature type="compositionally biased region" description="Basic and acidic residues" evidence="1">
    <location>
        <begin position="398"/>
        <end position="427"/>
    </location>
</feature>
<evidence type="ECO:0000256" key="1">
    <source>
        <dbReference type="SAM" id="MobiDB-lite"/>
    </source>
</evidence>
<accession>A0ABR4PEN6</accession>
<organism evidence="2 3">
    <name type="scientific">Phlyctema vagabunda</name>
    <dbReference type="NCBI Taxonomy" id="108571"/>
    <lineage>
        <taxon>Eukaryota</taxon>
        <taxon>Fungi</taxon>
        <taxon>Dikarya</taxon>
        <taxon>Ascomycota</taxon>
        <taxon>Pezizomycotina</taxon>
        <taxon>Leotiomycetes</taxon>
        <taxon>Helotiales</taxon>
        <taxon>Dermateaceae</taxon>
        <taxon>Phlyctema</taxon>
    </lineage>
</organism>
<comment type="caution">
    <text evidence="2">The sequence shown here is derived from an EMBL/GenBank/DDBJ whole genome shotgun (WGS) entry which is preliminary data.</text>
</comment>